<evidence type="ECO:0000313" key="3">
    <source>
        <dbReference type="Proteomes" id="UP000037755"/>
    </source>
</evidence>
<comment type="caution">
    <text evidence="2">The sequence shown here is derived from an EMBL/GenBank/DDBJ whole genome shotgun (WGS) entry which is preliminary data.</text>
</comment>
<dbReference type="RefSeq" id="WP_054406167.1">
    <property type="nucleotide sequence ID" value="NZ_FOYA01000006.1"/>
</dbReference>
<dbReference type="PATRIC" id="fig|1202724.3.peg.600"/>
<proteinExistence type="predicted"/>
<keyword evidence="3" id="KW-1185">Reference proteome</keyword>
<protein>
    <submittedName>
        <fullName evidence="2">Uncharacterized protein</fullName>
    </submittedName>
</protein>
<dbReference type="STRING" id="1202724.AM493_02925"/>
<dbReference type="EMBL" id="LIYD01000005">
    <property type="protein sequence ID" value="KOS05105.1"/>
    <property type="molecule type" value="Genomic_DNA"/>
</dbReference>
<gene>
    <name evidence="2" type="ORF">AM493_02925</name>
</gene>
<evidence type="ECO:0000313" key="2">
    <source>
        <dbReference type="EMBL" id="KOS05105.1"/>
    </source>
</evidence>
<sequence>MQYLPYIILLVLFALPLLLFLKKQDAFKAFAYPKFVWALNRAALIYLIFSLGFAFLFAWLESTYTLSSGGTTTVDIVAEVAMGFMMITVGLIAPLILILNIIKWATKKKPTAPTDTNQ</sequence>
<organism evidence="2 3">
    <name type="scientific">Flavobacterium akiainvivens</name>
    <dbReference type="NCBI Taxonomy" id="1202724"/>
    <lineage>
        <taxon>Bacteria</taxon>
        <taxon>Pseudomonadati</taxon>
        <taxon>Bacteroidota</taxon>
        <taxon>Flavobacteriia</taxon>
        <taxon>Flavobacteriales</taxon>
        <taxon>Flavobacteriaceae</taxon>
        <taxon>Flavobacterium</taxon>
    </lineage>
</organism>
<evidence type="ECO:0000256" key="1">
    <source>
        <dbReference type="SAM" id="Phobius"/>
    </source>
</evidence>
<reference evidence="2 3" key="1">
    <citation type="submission" date="2015-08" db="EMBL/GenBank/DDBJ databases">
        <title>Whole genome sequence of Flavobacterium akiainvivens IK-1T, from decaying Wikstroemia oahuensis, an endemic Hawaiian shrub.</title>
        <authorList>
            <person name="Wan X."/>
            <person name="Hou S."/>
            <person name="Saito J."/>
            <person name="Donachie S."/>
        </authorList>
    </citation>
    <scope>NUCLEOTIDE SEQUENCE [LARGE SCALE GENOMIC DNA]</scope>
    <source>
        <strain evidence="2 3">IK-1</strain>
    </source>
</reference>
<accession>A0A0M8M952</accession>
<feature type="transmembrane region" description="Helical" evidence="1">
    <location>
        <begin position="42"/>
        <end position="60"/>
    </location>
</feature>
<name>A0A0M8M952_9FLAO</name>
<keyword evidence="1" id="KW-0812">Transmembrane</keyword>
<dbReference type="AlphaFoldDB" id="A0A0M8M952"/>
<dbReference type="Proteomes" id="UP000037755">
    <property type="component" value="Unassembled WGS sequence"/>
</dbReference>
<keyword evidence="1" id="KW-0472">Membrane</keyword>
<feature type="transmembrane region" description="Helical" evidence="1">
    <location>
        <begin position="80"/>
        <end position="102"/>
    </location>
</feature>
<feature type="transmembrane region" description="Helical" evidence="1">
    <location>
        <begin position="6"/>
        <end position="21"/>
    </location>
</feature>
<keyword evidence="1" id="KW-1133">Transmembrane helix</keyword>